<evidence type="ECO:0000256" key="3">
    <source>
        <dbReference type="ARBA" id="ARBA00022618"/>
    </source>
</evidence>
<keyword evidence="6 9" id="KW-0238">DNA-binding</keyword>
<evidence type="ECO:0000256" key="1">
    <source>
        <dbReference type="ARBA" id="ARBA00004496"/>
    </source>
</evidence>
<dbReference type="InterPro" id="IPR002104">
    <property type="entry name" value="Integrase_catalytic"/>
</dbReference>
<dbReference type="EMBL" id="JAUJEA010000003">
    <property type="protein sequence ID" value="MDN5201547.1"/>
    <property type="molecule type" value="Genomic_DNA"/>
</dbReference>
<comment type="subcellular location">
    <subcellularLocation>
        <location evidence="1 9">Cytoplasm</location>
    </subcellularLocation>
</comment>
<comment type="similarity">
    <text evidence="9">Belongs to the 'phage' integrase family. XerC subfamily.</text>
</comment>
<evidence type="ECO:0000256" key="5">
    <source>
        <dbReference type="ARBA" id="ARBA00022908"/>
    </source>
</evidence>
<dbReference type="InterPro" id="IPR050090">
    <property type="entry name" value="Tyrosine_recombinase_XerCD"/>
</dbReference>
<evidence type="ECO:0000256" key="4">
    <source>
        <dbReference type="ARBA" id="ARBA00022829"/>
    </source>
</evidence>
<reference evidence="12" key="1">
    <citation type="submission" date="2023-06" db="EMBL/GenBank/DDBJ databases">
        <title>Genomic of Parafulvivirga corallium.</title>
        <authorList>
            <person name="Wang G."/>
        </authorList>
    </citation>
    <scope>NUCLEOTIDE SEQUENCE</scope>
    <source>
        <strain evidence="12">BMA10</strain>
    </source>
</reference>
<name>A0ABT8KLE9_9BACT</name>
<dbReference type="HAMAP" id="MF_01808">
    <property type="entry name" value="Recomb_XerC_XerD"/>
    <property type="match status" value="1"/>
</dbReference>
<dbReference type="InterPro" id="IPR011010">
    <property type="entry name" value="DNA_brk_join_enz"/>
</dbReference>
<feature type="active site" evidence="9">
    <location>
        <position position="239"/>
    </location>
</feature>
<keyword evidence="13" id="KW-1185">Reference proteome</keyword>
<comment type="subunit">
    <text evidence="9">Forms a cyclic heterotetrameric complex composed of two molecules of XerC and two molecules of XerD.</text>
</comment>
<keyword evidence="2 9" id="KW-0963">Cytoplasm</keyword>
<keyword evidence="5 9" id="KW-0229">DNA integration</keyword>
<gene>
    <name evidence="9" type="primary">xerC</name>
    <name evidence="12" type="ORF">QQ008_09250</name>
</gene>
<dbReference type="Gene3D" id="1.10.150.130">
    <property type="match status" value="1"/>
</dbReference>
<evidence type="ECO:0000259" key="11">
    <source>
        <dbReference type="PROSITE" id="PS51900"/>
    </source>
</evidence>
<keyword evidence="7 9" id="KW-0233">DNA recombination</keyword>
<feature type="domain" description="Core-binding (CB)" evidence="11">
    <location>
        <begin position="1"/>
        <end position="83"/>
    </location>
</feature>
<dbReference type="PANTHER" id="PTHR30349:SF77">
    <property type="entry name" value="TYROSINE RECOMBINASE XERC"/>
    <property type="match status" value="1"/>
</dbReference>
<comment type="caution">
    <text evidence="12">The sequence shown here is derived from an EMBL/GenBank/DDBJ whole genome shotgun (WGS) entry which is preliminary data.</text>
</comment>
<keyword evidence="4 9" id="KW-0159">Chromosome partition</keyword>
<evidence type="ECO:0000259" key="10">
    <source>
        <dbReference type="PROSITE" id="PS51898"/>
    </source>
</evidence>
<keyword evidence="8 9" id="KW-0131">Cell cycle</keyword>
<evidence type="ECO:0000256" key="2">
    <source>
        <dbReference type="ARBA" id="ARBA00022490"/>
    </source>
</evidence>
<feature type="active site" evidence="9">
    <location>
        <position position="145"/>
    </location>
</feature>
<evidence type="ECO:0000256" key="6">
    <source>
        <dbReference type="ARBA" id="ARBA00023125"/>
    </source>
</evidence>
<feature type="active site" evidence="9">
    <location>
        <position position="265"/>
    </location>
</feature>
<organism evidence="12 13">
    <name type="scientific">Splendidivirga corallicola</name>
    <dbReference type="NCBI Taxonomy" id="3051826"/>
    <lineage>
        <taxon>Bacteria</taxon>
        <taxon>Pseudomonadati</taxon>
        <taxon>Bacteroidota</taxon>
        <taxon>Cytophagia</taxon>
        <taxon>Cytophagales</taxon>
        <taxon>Splendidivirgaceae</taxon>
        <taxon>Splendidivirga</taxon>
    </lineage>
</organism>
<dbReference type="Pfam" id="PF00589">
    <property type="entry name" value="Phage_integrase"/>
    <property type="match status" value="1"/>
</dbReference>
<dbReference type="Gene3D" id="1.10.443.10">
    <property type="entry name" value="Intergrase catalytic core"/>
    <property type="match status" value="1"/>
</dbReference>
<proteinExistence type="inferred from homology"/>
<protein>
    <recommendedName>
        <fullName evidence="9">Tyrosine recombinase XerC</fullName>
    </recommendedName>
</protein>
<dbReference type="InterPro" id="IPR013762">
    <property type="entry name" value="Integrase-like_cat_sf"/>
</dbReference>
<dbReference type="RefSeq" id="WP_346751575.1">
    <property type="nucleotide sequence ID" value="NZ_JAUJEA010000003.1"/>
</dbReference>
<evidence type="ECO:0000313" key="13">
    <source>
        <dbReference type="Proteomes" id="UP001172082"/>
    </source>
</evidence>
<sequence>MIQSFLKYLEFERRYSGHTLQSYKTDILQFEKFLEATLPEFNLLTTDYRAIRAWILDLMDQGMDPRSVNRKIASLRSFYKFLLKRSSIKLDPTRQIKVLKTKKQLPSFIKETEITHLLDHFHFPDDFPGYRDQLMLELLYGTGIRLSELISLEETSVNFFNNTIKVLGKRNKERVLPISKNLTQTIENYVNKKNIEFDYNSIKYLLVTDNGKQCYPMMIYRTVKKYLDAFTTLDKRSPHVLRHTFATHLLNKGADLNAVKDLLGHTSLAATQVYTHNSLDKLKSVFDQAHPKA</sequence>
<dbReference type="InterPro" id="IPR004107">
    <property type="entry name" value="Integrase_SAM-like_N"/>
</dbReference>
<comment type="function">
    <text evidence="9">Site-specific tyrosine recombinase, which acts by catalyzing the cutting and rejoining of the recombining DNA molecules. The XerC-XerD complex is essential to convert dimers of the bacterial chromosome into monomers to permit their segregation at cell division. It also contributes to the segregational stability of plasmids.</text>
</comment>
<dbReference type="PROSITE" id="PS51900">
    <property type="entry name" value="CB"/>
    <property type="match status" value="1"/>
</dbReference>
<feature type="active site" evidence="9">
    <location>
        <position position="169"/>
    </location>
</feature>
<dbReference type="PANTHER" id="PTHR30349">
    <property type="entry name" value="PHAGE INTEGRASE-RELATED"/>
    <property type="match status" value="1"/>
</dbReference>
<feature type="active site" evidence="9">
    <location>
        <position position="242"/>
    </location>
</feature>
<dbReference type="InterPro" id="IPR010998">
    <property type="entry name" value="Integrase_recombinase_N"/>
</dbReference>
<evidence type="ECO:0000256" key="9">
    <source>
        <dbReference type="HAMAP-Rule" id="MF_01808"/>
    </source>
</evidence>
<evidence type="ECO:0000313" key="12">
    <source>
        <dbReference type="EMBL" id="MDN5201547.1"/>
    </source>
</evidence>
<dbReference type="InterPro" id="IPR023009">
    <property type="entry name" value="Tyrosine_recombinase_XerC/XerD"/>
</dbReference>
<evidence type="ECO:0000256" key="8">
    <source>
        <dbReference type="ARBA" id="ARBA00023306"/>
    </source>
</evidence>
<dbReference type="Proteomes" id="UP001172082">
    <property type="component" value="Unassembled WGS sequence"/>
</dbReference>
<feature type="active site" description="O-(3'-phospho-DNA)-tyrosine intermediate" evidence="9">
    <location>
        <position position="274"/>
    </location>
</feature>
<dbReference type="SUPFAM" id="SSF56349">
    <property type="entry name" value="DNA breaking-rejoining enzymes"/>
    <property type="match status" value="1"/>
</dbReference>
<feature type="domain" description="Tyr recombinase" evidence="10">
    <location>
        <begin position="104"/>
        <end position="287"/>
    </location>
</feature>
<accession>A0ABT8KLE9</accession>
<dbReference type="Pfam" id="PF02899">
    <property type="entry name" value="Phage_int_SAM_1"/>
    <property type="match status" value="1"/>
</dbReference>
<dbReference type="PROSITE" id="PS51898">
    <property type="entry name" value="TYR_RECOMBINASE"/>
    <property type="match status" value="1"/>
</dbReference>
<keyword evidence="3 9" id="KW-0132">Cell division</keyword>
<dbReference type="InterPro" id="IPR044068">
    <property type="entry name" value="CB"/>
</dbReference>
<evidence type="ECO:0000256" key="7">
    <source>
        <dbReference type="ARBA" id="ARBA00023172"/>
    </source>
</evidence>